<organism evidence="2 3">
    <name type="scientific">Nocardia pulmonis</name>
    <dbReference type="NCBI Taxonomy" id="2951408"/>
    <lineage>
        <taxon>Bacteria</taxon>
        <taxon>Bacillati</taxon>
        <taxon>Actinomycetota</taxon>
        <taxon>Actinomycetes</taxon>
        <taxon>Mycobacteriales</taxon>
        <taxon>Nocardiaceae</taxon>
        <taxon>Nocardia</taxon>
    </lineage>
</organism>
<dbReference type="Proteomes" id="UP001139157">
    <property type="component" value="Unassembled WGS sequence"/>
</dbReference>
<dbReference type="InterPro" id="IPR036388">
    <property type="entry name" value="WH-like_DNA-bd_sf"/>
</dbReference>
<dbReference type="Pfam" id="PF00196">
    <property type="entry name" value="GerE"/>
    <property type="match status" value="1"/>
</dbReference>
<evidence type="ECO:0000313" key="2">
    <source>
        <dbReference type="EMBL" id="MCM6778261.1"/>
    </source>
</evidence>
<keyword evidence="3" id="KW-1185">Reference proteome</keyword>
<dbReference type="GO" id="GO:0003677">
    <property type="term" value="F:DNA binding"/>
    <property type="evidence" value="ECO:0007669"/>
    <property type="project" value="InterPro"/>
</dbReference>
<dbReference type="AlphaFoldDB" id="A0A9X2EHP4"/>
<dbReference type="EMBL" id="JAMRXG010000020">
    <property type="protein sequence ID" value="MCM6778261.1"/>
    <property type="molecule type" value="Genomic_DNA"/>
</dbReference>
<dbReference type="InterPro" id="IPR000792">
    <property type="entry name" value="Tscrpt_reg_LuxR_C"/>
</dbReference>
<dbReference type="SUPFAM" id="SSF46894">
    <property type="entry name" value="C-terminal effector domain of the bipartite response regulators"/>
    <property type="match status" value="1"/>
</dbReference>
<proteinExistence type="predicted"/>
<dbReference type="GO" id="GO:0006355">
    <property type="term" value="P:regulation of DNA-templated transcription"/>
    <property type="evidence" value="ECO:0007669"/>
    <property type="project" value="InterPro"/>
</dbReference>
<evidence type="ECO:0000313" key="3">
    <source>
        <dbReference type="Proteomes" id="UP001139157"/>
    </source>
</evidence>
<gene>
    <name evidence="2" type="ORF">NDR86_32720</name>
</gene>
<reference evidence="2" key="1">
    <citation type="submission" date="2022-06" db="EMBL/GenBank/DDBJ databases">
        <title>Novel species in genus nocardia.</title>
        <authorList>
            <person name="Li F."/>
        </authorList>
    </citation>
    <scope>NUCLEOTIDE SEQUENCE</scope>
    <source>
        <strain evidence="2">CDC141</strain>
    </source>
</reference>
<comment type="caution">
    <text evidence="2">The sequence shown here is derived from an EMBL/GenBank/DDBJ whole genome shotgun (WGS) entry which is preliminary data.</text>
</comment>
<dbReference type="InterPro" id="IPR016032">
    <property type="entry name" value="Sig_transdc_resp-reg_C-effctor"/>
</dbReference>
<dbReference type="Gene3D" id="1.10.10.10">
    <property type="entry name" value="Winged helix-like DNA-binding domain superfamily/Winged helix DNA-binding domain"/>
    <property type="match status" value="1"/>
</dbReference>
<name>A0A9X2EHP4_9NOCA</name>
<evidence type="ECO:0000259" key="1">
    <source>
        <dbReference type="Pfam" id="PF00196"/>
    </source>
</evidence>
<protein>
    <submittedName>
        <fullName evidence="2">LuxR C-terminal-related transcriptional regulator</fullName>
    </submittedName>
</protein>
<dbReference type="RefSeq" id="WP_251917731.1">
    <property type="nucleotide sequence ID" value="NZ_JAMRXG010000020.1"/>
</dbReference>
<accession>A0A9X2EHP4</accession>
<sequence>MSEGDAPIRVLVVDREATVKTHINHAFAKIGTRNRADAVRYAYHHGLAEP</sequence>
<feature type="domain" description="HTH luxR-type" evidence="1">
    <location>
        <begin position="16"/>
        <end position="42"/>
    </location>
</feature>